<reference evidence="7" key="1">
    <citation type="submission" date="2021-10" db="EMBL/GenBank/DDBJ databases">
        <title>De novo Genome Assembly of Clathrus columnatus (Basidiomycota, Fungi) Using Illumina and Nanopore Sequence Data.</title>
        <authorList>
            <person name="Ogiso-Tanaka E."/>
            <person name="Itagaki H."/>
            <person name="Hosoya T."/>
            <person name="Hosaka K."/>
        </authorList>
    </citation>
    <scope>NUCLEOTIDE SEQUENCE</scope>
    <source>
        <strain evidence="7">MO-923</strain>
    </source>
</reference>
<dbReference type="Proteomes" id="UP001050691">
    <property type="component" value="Unassembled WGS sequence"/>
</dbReference>
<feature type="compositionally biased region" description="Low complexity" evidence="6">
    <location>
        <begin position="375"/>
        <end position="402"/>
    </location>
</feature>
<dbReference type="PANTHER" id="PTHR15263">
    <property type="entry name" value="I-KAPPA-B-LIKE PROTEIN IKBL"/>
    <property type="match status" value="1"/>
</dbReference>
<feature type="compositionally biased region" description="Low complexity" evidence="6">
    <location>
        <begin position="724"/>
        <end position="741"/>
    </location>
</feature>
<feature type="region of interest" description="Disordered" evidence="6">
    <location>
        <begin position="883"/>
        <end position="926"/>
    </location>
</feature>
<sequence>MATAAAPPPPPTANQQRFKPSQPSKPSPKANLSVPKTSTVQTPIRDVIDLDEGWILELQAARQEEYKSKADSLYKDLLAALEKAGPFIDPAKANALQAAYQQELEKIRQSQQKEVDNVIEMERQARLWSLGAEDPDWAGWRDLREEQICILQNIQKESGWTDDDASEAETDEDSVQKQVREAAQEYEQTSRSFAEWQRTEPQRMRGRAIWRETWMDSQENIKERRQRDFSDFEARSKAQQDLYDRAEQIASEARLGSAAYRGNPSLATLFANGESFATWRPSASSLSDTPSRSSFTESQLSDTPNTTPASSVYINPTFPSPPRHSSARPVPIPSPAEERNRPSSGSGFYNVEERQRTPYGSFSASNTSRMHGAGHTPSPTPTSHMPPNANSIPSSSSAAAHAKSGLGETLPERWIPPDLAQHLPQKKPSMSFDKSKEQGPTRMKSALFGESPAPPHPPIPEERPSSSASEASSQRPISINNYHTQNQSSTSATTTDHHASATPAPRSSSYSYSFSSASASASATAASGIPAFAPATASVPLSSTSASTSTNRVPSASYQAPPAPGLRSKPLPQHPPATPPITTTNPTSSTSSSTTAKPPPFPSTHVPTQRQHTFPLFPSQPSPTDPKVFQPPSRSFSASSSSSFSGSIPSLSARTSSTSSSTSSASAATAAVPPTSPIEDNNTSRASSAAASASFASQAANQAKNSSSALHSAGHATQTPLNKTTFSQAQSQTQQSQTQAAPPVSSGYASNDEVRTKLRQQYVADEERRAEEERLRREDEERRKREQEEEERRRKEQEANERRAEEAKRRGEERRREEERRRQEEMARDAERREHERKARKAQAAAAAGMSGSYPGSGFGSMPNVSGMYGSGSYGMPGSTSGTYGGPTGSTSSGIPGAGNTSSSSSYSSAAAHATSPPTPPPTSTTSAAELWEMYEKQWVAMAQTSHLRFRSIPWPVMIQITSPEQLLPIRIAQFIFHPMHSQGKSKEKRIREALLKWHPDRFNSKWLHKIAPEDHDKVVDGAGRVVRALNELLNGVNSNGFGE</sequence>
<feature type="compositionally biased region" description="Low complexity" evidence="6">
    <location>
        <begin position="19"/>
        <end position="29"/>
    </location>
</feature>
<dbReference type="GO" id="GO:0043124">
    <property type="term" value="P:negative regulation of canonical NF-kappaB signal transduction"/>
    <property type="evidence" value="ECO:0007669"/>
    <property type="project" value="InterPro"/>
</dbReference>
<keyword evidence="5" id="KW-0539">Nucleus</keyword>
<feature type="compositionally biased region" description="Low complexity" evidence="6">
    <location>
        <begin position="901"/>
        <end position="916"/>
    </location>
</feature>
<feature type="compositionally biased region" description="Basic and acidic residues" evidence="6">
    <location>
        <begin position="765"/>
        <end position="837"/>
    </location>
</feature>
<evidence type="ECO:0000313" key="7">
    <source>
        <dbReference type="EMBL" id="GJJ10070.1"/>
    </source>
</evidence>
<feature type="region of interest" description="Disordered" evidence="6">
    <location>
        <begin position="537"/>
        <end position="856"/>
    </location>
</feature>
<dbReference type="AlphaFoldDB" id="A0AAV5AAX5"/>
<feature type="compositionally biased region" description="Low complexity" evidence="6">
    <location>
        <begin position="465"/>
        <end position="478"/>
    </location>
</feature>
<evidence type="ECO:0000256" key="3">
    <source>
        <dbReference type="ARBA" id="ARBA00022737"/>
    </source>
</evidence>
<feature type="compositionally biased region" description="Low complexity" evidence="6">
    <location>
        <begin position="630"/>
        <end position="673"/>
    </location>
</feature>
<comment type="caution">
    <text evidence="7">The sequence shown here is derived from an EMBL/GenBank/DDBJ whole genome shotgun (WGS) entry which is preliminary data.</text>
</comment>
<feature type="region of interest" description="Disordered" evidence="6">
    <location>
        <begin position="1"/>
        <end position="41"/>
    </location>
</feature>
<feature type="compositionally biased region" description="Low complexity" evidence="6">
    <location>
        <begin position="684"/>
        <end position="709"/>
    </location>
</feature>
<dbReference type="InterPro" id="IPR038753">
    <property type="entry name" value="NFKBIL1"/>
</dbReference>
<feature type="compositionally biased region" description="Low complexity" evidence="6">
    <location>
        <begin position="580"/>
        <end position="596"/>
    </location>
</feature>
<gene>
    <name evidence="7" type="ORF">Clacol_004296</name>
</gene>
<feature type="compositionally biased region" description="Polar residues" evidence="6">
    <location>
        <begin position="358"/>
        <end position="369"/>
    </location>
</feature>
<evidence type="ECO:0000256" key="4">
    <source>
        <dbReference type="ARBA" id="ARBA00023043"/>
    </source>
</evidence>
<comment type="subcellular location">
    <subcellularLocation>
        <location evidence="1">Nucleus</location>
    </subcellularLocation>
</comment>
<keyword evidence="3" id="KW-0677">Repeat</keyword>
<evidence type="ECO:0000256" key="1">
    <source>
        <dbReference type="ARBA" id="ARBA00004123"/>
    </source>
</evidence>
<feature type="compositionally biased region" description="Low complexity" evidence="6">
    <location>
        <begin position="537"/>
        <end position="550"/>
    </location>
</feature>
<feature type="region of interest" description="Disordered" evidence="6">
    <location>
        <begin position="280"/>
        <end position="517"/>
    </location>
</feature>
<dbReference type="EMBL" id="BPWL01000005">
    <property type="protein sequence ID" value="GJJ10070.1"/>
    <property type="molecule type" value="Genomic_DNA"/>
</dbReference>
<protein>
    <submittedName>
        <fullName evidence="7">Uncharacterized protein</fullName>
    </submittedName>
</protein>
<keyword evidence="8" id="KW-1185">Reference proteome</keyword>
<feature type="compositionally biased region" description="Low complexity" evidence="6">
    <location>
        <begin position="488"/>
        <end position="517"/>
    </location>
</feature>
<organism evidence="7 8">
    <name type="scientific">Clathrus columnatus</name>
    <dbReference type="NCBI Taxonomy" id="1419009"/>
    <lineage>
        <taxon>Eukaryota</taxon>
        <taxon>Fungi</taxon>
        <taxon>Dikarya</taxon>
        <taxon>Basidiomycota</taxon>
        <taxon>Agaricomycotina</taxon>
        <taxon>Agaricomycetes</taxon>
        <taxon>Phallomycetidae</taxon>
        <taxon>Phallales</taxon>
        <taxon>Clathraceae</taxon>
        <taxon>Clathrus</taxon>
    </lineage>
</organism>
<evidence type="ECO:0000313" key="8">
    <source>
        <dbReference type="Proteomes" id="UP001050691"/>
    </source>
</evidence>
<keyword evidence="4" id="KW-0040">ANK repeat</keyword>
<keyword evidence="2" id="KW-0597">Phosphoprotein</keyword>
<accession>A0AAV5AAX5</accession>
<feature type="compositionally biased region" description="Pro residues" evidence="6">
    <location>
        <begin position="1"/>
        <end position="12"/>
    </location>
</feature>
<evidence type="ECO:0000256" key="5">
    <source>
        <dbReference type="ARBA" id="ARBA00023242"/>
    </source>
</evidence>
<evidence type="ECO:0000256" key="2">
    <source>
        <dbReference type="ARBA" id="ARBA00022553"/>
    </source>
</evidence>
<feature type="compositionally biased region" description="Polar residues" evidence="6">
    <location>
        <begin position="281"/>
        <end position="314"/>
    </location>
</feature>
<name>A0AAV5AAX5_9AGAM</name>
<evidence type="ECO:0000256" key="6">
    <source>
        <dbReference type="SAM" id="MobiDB-lite"/>
    </source>
</evidence>
<dbReference type="PANTHER" id="PTHR15263:SF1">
    <property type="entry name" value="NF-KAPPA-B INHIBITOR-LIKE PROTEIN 1"/>
    <property type="match status" value="1"/>
</dbReference>
<dbReference type="GO" id="GO:0005634">
    <property type="term" value="C:nucleus"/>
    <property type="evidence" value="ECO:0007669"/>
    <property type="project" value="UniProtKB-SubCell"/>
</dbReference>
<proteinExistence type="predicted"/>